<organism evidence="1 2">
    <name type="scientific">Aliiglaciecola lipolytica E3</name>
    <dbReference type="NCBI Taxonomy" id="1127673"/>
    <lineage>
        <taxon>Bacteria</taxon>
        <taxon>Pseudomonadati</taxon>
        <taxon>Pseudomonadota</taxon>
        <taxon>Gammaproteobacteria</taxon>
        <taxon>Alteromonadales</taxon>
        <taxon>Alteromonadaceae</taxon>
        <taxon>Aliiglaciecola</taxon>
    </lineage>
</organism>
<dbReference type="AlphaFoldDB" id="K6Y439"/>
<reference evidence="1 2" key="1">
    <citation type="journal article" date="2017" name="Antonie Van Leeuwenhoek">
        <title>Rhizobium rhizosphaerae sp. nov., a novel species isolated from rice rhizosphere.</title>
        <authorList>
            <person name="Zhao J.J."/>
            <person name="Zhang J."/>
            <person name="Zhang R.J."/>
            <person name="Zhang C.W."/>
            <person name="Yin H.Q."/>
            <person name="Zhang X.X."/>
        </authorList>
    </citation>
    <scope>NUCLEOTIDE SEQUENCE [LARGE SCALE GENOMIC DNA]</scope>
    <source>
        <strain evidence="1 2">E3</strain>
    </source>
</reference>
<dbReference type="Pfam" id="PF05954">
    <property type="entry name" value="Phage_GPD"/>
    <property type="match status" value="1"/>
</dbReference>
<comment type="caution">
    <text evidence="1">The sequence shown here is derived from an EMBL/GenBank/DDBJ whole genome shotgun (WGS) entry which is preliminary data.</text>
</comment>
<accession>K6Y439</accession>
<evidence type="ECO:0008006" key="3">
    <source>
        <dbReference type="Google" id="ProtNLM"/>
    </source>
</evidence>
<dbReference type="EMBL" id="BAEN01000014">
    <property type="protein sequence ID" value="GAC13032.1"/>
    <property type="molecule type" value="Genomic_DNA"/>
</dbReference>
<protein>
    <recommendedName>
        <fullName evidence="3">Phage protein D</fullName>
    </recommendedName>
</protein>
<keyword evidence="2" id="KW-1185">Reference proteome</keyword>
<proteinExistence type="predicted"/>
<evidence type="ECO:0000313" key="2">
    <source>
        <dbReference type="Proteomes" id="UP000006334"/>
    </source>
</evidence>
<dbReference type="Proteomes" id="UP000006334">
    <property type="component" value="Unassembled WGS sequence"/>
</dbReference>
<dbReference type="eggNOG" id="COG3500">
    <property type="taxonomic scope" value="Bacteria"/>
</dbReference>
<gene>
    <name evidence="1" type="ORF">GLIP_0385</name>
</gene>
<dbReference type="STRING" id="1127673.GLIP_0385"/>
<evidence type="ECO:0000313" key="1">
    <source>
        <dbReference type="EMBL" id="GAC13032.1"/>
    </source>
</evidence>
<dbReference type="SUPFAM" id="SSF69279">
    <property type="entry name" value="Phage tail proteins"/>
    <property type="match status" value="1"/>
</dbReference>
<name>K6Y439_9ALTE</name>
<dbReference type="OrthoDB" id="4070623at2"/>
<sequence length="358" mass="40054">MIDELFFNAKPAFNLDGEDISELIRDVVYMSVKESVDGLKTLEARFTAIGPMQGRNVESLLYLDGRYVDFGKQVKVAIGASGRQRNIFDGYISALEIHFEEGQEPEFSFCAEDKLMDFRMIRNSKTFEQMNDQQIVEEIAGEHGLNSEVDANGPTYNQIQQCNMSDLAFLRERARLLQAEVWVEGDTLHYKTRDKRSGTSMTLIRGTDLMQVSVSADLAHQKTKVHIAGYDATEAQSIDETAEEDVVNGEIGRGRSGVSILQSAFGERISKRVMEVPLKAEEASAWAAAEMQRRARQFVTLNAVAVGLPDLIVGSVLNIEQVGEPFSGDGYYVTKLEHQFTLAHGHRTHFEAQRAFIN</sequence>
<dbReference type="RefSeq" id="WP_008842852.1">
    <property type="nucleotide sequence ID" value="NZ_BAEN01000014.1"/>
</dbReference>